<feature type="domain" description="Tetrapyrrole methylase" evidence="8">
    <location>
        <begin position="14"/>
        <end position="228"/>
    </location>
</feature>
<reference evidence="10" key="1">
    <citation type="journal article" date="2019" name="Int. J. Syst. Evol. Microbiol.">
        <title>The Global Catalogue of Microorganisms (GCM) 10K type strain sequencing project: providing services to taxonomists for standard genome sequencing and annotation.</title>
        <authorList>
            <consortium name="The Broad Institute Genomics Platform"/>
            <consortium name="The Broad Institute Genome Sequencing Center for Infectious Disease"/>
            <person name="Wu L."/>
            <person name="Ma J."/>
        </authorList>
    </citation>
    <scope>NUCLEOTIDE SEQUENCE [LARGE SCALE GENOMIC DNA]</scope>
    <source>
        <strain evidence="10">CGMCC 1.14966</strain>
    </source>
</reference>
<dbReference type="InterPro" id="IPR050161">
    <property type="entry name" value="Siro_Cobalamin_biosynth"/>
</dbReference>
<keyword evidence="3" id="KW-0489">Methyltransferase</keyword>
<keyword evidence="4" id="KW-0808">Transferase</keyword>
<evidence type="ECO:0000256" key="6">
    <source>
        <dbReference type="ARBA" id="ARBA00023244"/>
    </source>
</evidence>
<dbReference type="Proteomes" id="UP000637774">
    <property type="component" value="Unassembled WGS sequence"/>
</dbReference>
<dbReference type="NCBIfam" id="NF004790">
    <property type="entry name" value="PRK06136.1"/>
    <property type="match status" value="1"/>
</dbReference>
<dbReference type="EMBL" id="BMGY01000025">
    <property type="protein sequence ID" value="GGH87516.1"/>
    <property type="molecule type" value="Genomic_DNA"/>
</dbReference>
<evidence type="ECO:0000259" key="8">
    <source>
        <dbReference type="Pfam" id="PF00590"/>
    </source>
</evidence>
<evidence type="ECO:0000256" key="4">
    <source>
        <dbReference type="ARBA" id="ARBA00022679"/>
    </source>
</evidence>
<dbReference type="PROSITE" id="PS00839">
    <property type="entry name" value="SUMT_1"/>
    <property type="match status" value="1"/>
</dbReference>
<comment type="caution">
    <text evidence="9">The sequence shown here is derived from an EMBL/GenBank/DDBJ whole genome shotgun (WGS) entry which is preliminary data.</text>
</comment>
<evidence type="ECO:0000313" key="9">
    <source>
        <dbReference type="EMBL" id="GGH87516.1"/>
    </source>
</evidence>
<dbReference type="SUPFAM" id="SSF53790">
    <property type="entry name" value="Tetrapyrrole methylase"/>
    <property type="match status" value="1"/>
</dbReference>
<gene>
    <name evidence="9" type="primary">cobA</name>
    <name evidence="9" type="ORF">GCM10011495_26610</name>
</gene>
<dbReference type="InterPro" id="IPR035996">
    <property type="entry name" value="4pyrrol_Methylase_sf"/>
</dbReference>
<dbReference type="InterPro" id="IPR003043">
    <property type="entry name" value="Uropor_MeTrfase_CS"/>
</dbReference>
<keyword evidence="10" id="KW-1185">Reference proteome</keyword>
<dbReference type="PANTHER" id="PTHR45790">
    <property type="entry name" value="SIROHEME SYNTHASE-RELATED"/>
    <property type="match status" value="1"/>
</dbReference>
<comment type="similarity">
    <text evidence="1">Belongs to the precorrin methyltransferase family.</text>
</comment>
<keyword evidence="6" id="KW-0627">Porphyrin biosynthesis</keyword>
<sequence length="261" mass="27883">MPVSPTNDILLPLVSIVGAGPGAVDLLTLRALRRLEQADVVLYDNLVSAEIMALCAPGAVLVYAGKKYGDQLDPEQRQQAINETMVAHARQGKRVVRLKSGEPFIFGRAAEEIRYLREQQVPYEVVPGLTAGIAAASLTHIPLTERNHSNAVLLCTAHTANYDFEQLDALANMLHTGTTLVMYMGLSNLGRVVETLRAAAGPAAIYVSAISEVSGPGQRLVTALLPDIEAALAEAKLPMPVVFIIGKYACSLDEAAAYLIP</sequence>
<dbReference type="InterPro" id="IPR014777">
    <property type="entry name" value="4pyrrole_Mease_sub1"/>
</dbReference>
<evidence type="ECO:0000256" key="3">
    <source>
        <dbReference type="ARBA" id="ARBA00022603"/>
    </source>
</evidence>
<dbReference type="InterPro" id="IPR014776">
    <property type="entry name" value="4pyrrole_Mease_sub2"/>
</dbReference>
<evidence type="ECO:0000256" key="5">
    <source>
        <dbReference type="ARBA" id="ARBA00022691"/>
    </source>
</evidence>
<dbReference type="Pfam" id="PF00590">
    <property type="entry name" value="TP_methylase"/>
    <property type="match status" value="1"/>
</dbReference>
<keyword evidence="5" id="KW-0949">S-adenosyl-L-methionine</keyword>
<dbReference type="EC" id="2.1.1.107" evidence="2"/>
<dbReference type="NCBIfam" id="TIGR01469">
    <property type="entry name" value="cobA_cysG_Cterm"/>
    <property type="match status" value="1"/>
</dbReference>
<dbReference type="Gene3D" id="3.40.1010.10">
    <property type="entry name" value="Cobalt-precorrin-4 Transmethylase, Domain 1"/>
    <property type="match status" value="1"/>
</dbReference>
<name>A0ABQ2A7C4_9BACT</name>
<evidence type="ECO:0000256" key="1">
    <source>
        <dbReference type="ARBA" id="ARBA00005879"/>
    </source>
</evidence>
<dbReference type="CDD" id="cd11642">
    <property type="entry name" value="SUMT"/>
    <property type="match status" value="1"/>
</dbReference>
<evidence type="ECO:0000256" key="7">
    <source>
        <dbReference type="ARBA" id="ARBA00025705"/>
    </source>
</evidence>
<dbReference type="InterPro" id="IPR000878">
    <property type="entry name" value="4pyrrol_Mease"/>
</dbReference>
<dbReference type="Gene3D" id="3.30.950.10">
    <property type="entry name" value="Methyltransferase, Cobalt-precorrin-4 Transmethylase, Domain 2"/>
    <property type="match status" value="1"/>
</dbReference>
<dbReference type="PANTHER" id="PTHR45790:SF3">
    <property type="entry name" value="S-ADENOSYL-L-METHIONINE-DEPENDENT UROPORPHYRINOGEN III METHYLTRANSFERASE, CHLOROPLASTIC"/>
    <property type="match status" value="1"/>
</dbReference>
<proteinExistence type="inferred from homology"/>
<protein>
    <recommendedName>
        <fullName evidence="2">uroporphyrinogen-III C-methyltransferase</fullName>
        <ecNumber evidence="2">2.1.1.107</ecNumber>
    </recommendedName>
</protein>
<dbReference type="InterPro" id="IPR006366">
    <property type="entry name" value="CobA/CysG_C"/>
</dbReference>
<organism evidence="9 10">
    <name type="scientific">Hymenobacter frigidus</name>
    <dbReference type="NCBI Taxonomy" id="1524095"/>
    <lineage>
        <taxon>Bacteria</taxon>
        <taxon>Pseudomonadati</taxon>
        <taxon>Bacteroidota</taxon>
        <taxon>Cytophagia</taxon>
        <taxon>Cytophagales</taxon>
        <taxon>Hymenobacteraceae</taxon>
        <taxon>Hymenobacter</taxon>
    </lineage>
</organism>
<accession>A0ABQ2A7C4</accession>
<evidence type="ECO:0000256" key="2">
    <source>
        <dbReference type="ARBA" id="ARBA00012162"/>
    </source>
</evidence>
<evidence type="ECO:0000313" key="10">
    <source>
        <dbReference type="Proteomes" id="UP000637774"/>
    </source>
</evidence>
<comment type="pathway">
    <text evidence="7">Porphyrin-containing compound metabolism; siroheme biosynthesis; precorrin-2 from uroporphyrinogen III: step 1/1.</text>
</comment>